<reference evidence="2 3" key="1">
    <citation type="submission" date="2015-09" db="EMBL/GenBank/DDBJ databases">
        <title>Sorangium comparison.</title>
        <authorList>
            <person name="Zaburannyi N."/>
            <person name="Bunk B."/>
            <person name="Overmann J."/>
            <person name="Mueller R."/>
        </authorList>
    </citation>
    <scope>NUCLEOTIDE SEQUENCE [LARGE SCALE GENOMIC DNA]</scope>
    <source>
        <strain evidence="2 3">So ceGT47</strain>
    </source>
</reference>
<evidence type="ECO:0000256" key="1">
    <source>
        <dbReference type="SAM" id="SignalP"/>
    </source>
</evidence>
<evidence type="ECO:0000313" key="2">
    <source>
        <dbReference type="EMBL" id="AUX27105.1"/>
    </source>
</evidence>
<evidence type="ECO:0000313" key="3">
    <source>
        <dbReference type="Proteomes" id="UP000295781"/>
    </source>
</evidence>
<dbReference type="EMBL" id="CP012670">
    <property type="protein sequence ID" value="AUX27105.1"/>
    <property type="molecule type" value="Genomic_DNA"/>
</dbReference>
<dbReference type="RefSeq" id="WP_129355166.1">
    <property type="nucleotide sequence ID" value="NZ_CP012670.1"/>
</dbReference>
<protein>
    <recommendedName>
        <fullName evidence="4">DUF4879 domain-containing protein</fullName>
    </recommendedName>
</protein>
<dbReference type="AlphaFoldDB" id="A0A4P2QBQ0"/>
<accession>A0A4P2QBQ0</accession>
<feature type="chain" id="PRO_5020941194" description="DUF4879 domain-containing protein" evidence="1">
    <location>
        <begin position="23"/>
        <end position="148"/>
    </location>
</feature>
<feature type="signal peptide" evidence="1">
    <location>
        <begin position="1"/>
        <end position="22"/>
    </location>
</feature>
<sequence>MKKALITLVAVTLLLIQMTASAQPAAPLSNVQIIGVASDGTGSIWENIPFTQTTAITPLTGTTGYIAIYVQGTQLGSFPAIRNGGDIITTTQARPTDYVQNSMGYIIGAIHYRTFDLADVTTGQLSATSINYYPPNQSVTDFLYVHVD</sequence>
<dbReference type="Proteomes" id="UP000295781">
    <property type="component" value="Chromosome"/>
</dbReference>
<dbReference type="Pfam" id="PF16219">
    <property type="entry name" value="DUF4879"/>
    <property type="match status" value="1"/>
</dbReference>
<dbReference type="OrthoDB" id="2929178at2"/>
<proteinExistence type="predicted"/>
<keyword evidence="1" id="KW-0732">Signal</keyword>
<organism evidence="2 3">
    <name type="scientific">Sorangium cellulosum</name>
    <name type="common">Polyangium cellulosum</name>
    <dbReference type="NCBI Taxonomy" id="56"/>
    <lineage>
        <taxon>Bacteria</taxon>
        <taxon>Pseudomonadati</taxon>
        <taxon>Myxococcota</taxon>
        <taxon>Polyangia</taxon>
        <taxon>Polyangiales</taxon>
        <taxon>Polyangiaceae</taxon>
        <taxon>Sorangium</taxon>
    </lineage>
</organism>
<gene>
    <name evidence="2" type="ORF">SOCEGT47_076840</name>
</gene>
<dbReference type="InterPro" id="IPR032624">
    <property type="entry name" value="DUF4879"/>
</dbReference>
<name>A0A4P2QBQ0_SORCE</name>
<evidence type="ECO:0008006" key="4">
    <source>
        <dbReference type="Google" id="ProtNLM"/>
    </source>
</evidence>
<dbReference type="Gene3D" id="2.60.40.2870">
    <property type="match status" value="1"/>
</dbReference>